<gene>
    <name evidence="5" type="ORF">D187_006963</name>
</gene>
<comment type="caution">
    <text evidence="5">The sequence shown here is derived from an EMBL/GenBank/DDBJ whole genome shotgun (WGS) entry which is preliminary data.</text>
</comment>
<keyword evidence="6" id="KW-1185">Reference proteome</keyword>
<dbReference type="InterPro" id="IPR006652">
    <property type="entry name" value="Kelch_1"/>
</dbReference>
<dbReference type="EMBL" id="ANAH02000064">
    <property type="protein sequence ID" value="EPX57209.1"/>
    <property type="molecule type" value="Genomic_DNA"/>
</dbReference>
<evidence type="ECO:0000313" key="6">
    <source>
        <dbReference type="Proteomes" id="UP000011682"/>
    </source>
</evidence>
<accession>S9Q7B4</accession>
<evidence type="ECO:0000256" key="4">
    <source>
        <dbReference type="SAM" id="SignalP"/>
    </source>
</evidence>
<dbReference type="PANTHER" id="PTHR24412:SF441">
    <property type="entry name" value="KELCH-LIKE PROTEIN 28"/>
    <property type="match status" value="1"/>
</dbReference>
<reference evidence="5" key="1">
    <citation type="submission" date="2013-05" db="EMBL/GenBank/DDBJ databases">
        <title>Genome assembly of Cystobacter fuscus DSM 2262.</title>
        <authorList>
            <person name="Sharma G."/>
            <person name="Khatri I."/>
            <person name="Kaur C."/>
            <person name="Mayilraj S."/>
            <person name="Subramanian S."/>
        </authorList>
    </citation>
    <scope>NUCLEOTIDE SEQUENCE [LARGE SCALE GENOMIC DNA]</scope>
    <source>
        <strain evidence="5">DSM 2262</strain>
    </source>
</reference>
<dbReference type="RefSeq" id="WP_002631443.1">
    <property type="nucleotide sequence ID" value="NZ_ANAH02000064.1"/>
</dbReference>
<organism evidence="5 6">
    <name type="scientific">Cystobacter fuscus (strain ATCC 25194 / DSM 2262 / NBRC 100088 / M29)</name>
    <dbReference type="NCBI Taxonomy" id="1242864"/>
    <lineage>
        <taxon>Bacteria</taxon>
        <taxon>Pseudomonadati</taxon>
        <taxon>Myxococcota</taxon>
        <taxon>Myxococcia</taxon>
        <taxon>Myxococcales</taxon>
        <taxon>Cystobacterineae</taxon>
        <taxon>Archangiaceae</taxon>
        <taxon>Cystobacter</taxon>
    </lineage>
</organism>
<name>S9Q7B4_CYSF2</name>
<keyword evidence="1" id="KW-0880">Kelch repeat</keyword>
<feature type="region of interest" description="Disordered" evidence="3">
    <location>
        <begin position="24"/>
        <end position="45"/>
    </location>
</feature>
<evidence type="ECO:0008006" key="7">
    <source>
        <dbReference type="Google" id="ProtNLM"/>
    </source>
</evidence>
<dbReference type="PROSITE" id="PS51257">
    <property type="entry name" value="PROKAR_LIPOPROTEIN"/>
    <property type="match status" value="1"/>
</dbReference>
<dbReference type="AlphaFoldDB" id="S9Q7B4"/>
<dbReference type="Gene3D" id="2.120.10.80">
    <property type="entry name" value="Kelch-type beta propeller"/>
    <property type="match status" value="2"/>
</dbReference>
<dbReference type="Proteomes" id="UP000011682">
    <property type="component" value="Unassembled WGS sequence"/>
</dbReference>
<evidence type="ECO:0000256" key="3">
    <source>
        <dbReference type="SAM" id="MobiDB-lite"/>
    </source>
</evidence>
<evidence type="ECO:0000256" key="2">
    <source>
        <dbReference type="ARBA" id="ARBA00022737"/>
    </source>
</evidence>
<feature type="chain" id="PRO_5004555072" description="Galactose oxidase" evidence="4">
    <location>
        <begin position="20"/>
        <end position="334"/>
    </location>
</feature>
<dbReference type="SUPFAM" id="SSF50965">
    <property type="entry name" value="Galactose oxidase, central domain"/>
    <property type="match status" value="1"/>
</dbReference>
<keyword evidence="4" id="KW-0732">Signal</keyword>
<dbReference type="eggNOG" id="COG3055">
    <property type="taxonomic scope" value="Bacteria"/>
</dbReference>
<protein>
    <recommendedName>
        <fullName evidence="7">Galactose oxidase</fullName>
    </recommendedName>
</protein>
<dbReference type="PANTHER" id="PTHR24412">
    <property type="entry name" value="KELCH PROTEIN"/>
    <property type="match status" value="1"/>
</dbReference>
<evidence type="ECO:0000256" key="1">
    <source>
        <dbReference type="ARBA" id="ARBA00022441"/>
    </source>
</evidence>
<dbReference type="Pfam" id="PF01344">
    <property type="entry name" value="Kelch_1"/>
    <property type="match status" value="1"/>
</dbReference>
<keyword evidence="2" id="KW-0677">Repeat</keyword>
<dbReference type="OrthoDB" id="58712at2"/>
<sequence>MRPLSTLCLSLCLSLLSLACGDGNPPGPGTPPSDSSRWTGLAPLQNGPRQEHGVVALGGKVYVIAGVDTANTGRVSVYDPPSNTWSEAAPLPLPMNHPNIAVVGEKIYVVGGMVSDFPWTAVGNVFEFDPRTNLWTELAPMPAGTERGSAAVGVSGTKIYLAGGLRSLAPEFQDTVATFSSYDVAQDTWEALPNLPEPRDHVGGAVVDGTFYVLGGRANGVENVKGTVFAYNLSTGTWSSRAMMPTPRGGVAAAAVGTKIYVIGGEGNPAPGSLGVYADTEAYDTVSDSWQVLAPMPTPRHGTGAATIGSTIYVPGGAVQTRLGPGVANEAFTP</sequence>
<dbReference type="InterPro" id="IPR011043">
    <property type="entry name" value="Gal_Oxase/kelch_b-propeller"/>
</dbReference>
<dbReference type="Pfam" id="PF24681">
    <property type="entry name" value="Kelch_KLHDC2_KLHL20_DRC7"/>
    <property type="match status" value="1"/>
</dbReference>
<feature type="signal peptide" evidence="4">
    <location>
        <begin position="1"/>
        <end position="19"/>
    </location>
</feature>
<dbReference type="InterPro" id="IPR015915">
    <property type="entry name" value="Kelch-typ_b-propeller"/>
</dbReference>
<evidence type="ECO:0000313" key="5">
    <source>
        <dbReference type="EMBL" id="EPX57209.1"/>
    </source>
</evidence>
<dbReference type="SMART" id="SM00612">
    <property type="entry name" value="Kelch"/>
    <property type="match status" value="5"/>
</dbReference>
<proteinExistence type="predicted"/>